<evidence type="ECO:0000313" key="2">
    <source>
        <dbReference type="EMBL" id="MBB4616038.1"/>
    </source>
</evidence>
<dbReference type="RefSeq" id="WP_184110617.1">
    <property type="nucleotide sequence ID" value="NZ_JACHNY010000001.1"/>
</dbReference>
<organism evidence="2 3">
    <name type="scientific">Sphingomonas abaci</name>
    <dbReference type="NCBI Taxonomy" id="237611"/>
    <lineage>
        <taxon>Bacteria</taxon>
        <taxon>Pseudomonadati</taxon>
        <taxon>Pseudomonadota</taxon>
        <taxon>Alphaproteobacteria</taxon>
        <taxon>Sphingomonadales</taxon>
        <taxon>Sphingomonadaceae</taxon>
        <taxon>Sphingomonas</taxon>
    </lineage>
</organism>
<protein>
    <recommendedName>
        <fullName evidence="1">PilZ domain-containing protein</fullName>
    </recommendedName>
</protein>
<reference evidence="2 3" key="1">
    <citation type="submission" date="2020-08" db="EMBL/GenBank/DDBJ databases">
        <title>Genomic Encyclopedia of Type Strains, Phase IV (KMG-IV): sequencing the most valuable type-strain genomes for metagenomic binning, comparative biology and taxonomic classification.</title>
        <authorList>
            <person name="Goeker M."/>
        </authorList>
    </citation>
    <scope>NUCLEOTIDE SEQUENCE [LARGE SCALE GENOMIC DNA]</scope>
    <source>
        <strain evidence="2 3">DSM 15867</strain>
    </source>
</reference>
<dbReference type="SUPFAM" id="SSF141371">
    <property type="entry name" value="PilZ domain-like"/>
    <property type="match status" value="1"/>
</dbReference>
<comment type="caution">
    <text evidence="2">The sequence shown here is derived from an EMBL/GenBank/DDBJ whole genome shotgun (WGS) entry which is preliminary data.</text>
</comment>
<evidence type="ECO:0000313" key="3">
    <source>
        <dbReference type="Proteomes" id="UP000574769"/>
    </source>
</evidence>
<keyword evidence="3" id="KW-1185">Reference proteome</keyword>
<dbReference type="AlphaFoldDB" id="A0A7W7EW07"/>
<name>A0A7W7EW07_9SPHN</name>
<dbReference type="Gene3D" id="2.40.10.220">
    <property type="entry name" value="predicted glycosyltransferase like domains"/>
    <property type="match status" value="1"/>
</dbReference>
<dbReference type="Pfam" id="PF07238">
    <property type="entry name" value="PilZ"/>
    <property type="match status" value="1"/>
</dbReference>
<proteinExistence type="predicted"/>
<evidence type="ECO:0000259" key="1">
    <source>
        <dbReference type="Pfam" id="PF07238"/>
    </source>
</evidence>
<dbReference type="EMBL" id="JACHNY010000001">
    <property type="protein sequence ID" value="MBB4616038.1"/>
    <property type="molecule type" value="Genomic_DNA"/>
</dbReference>
<accession>A0A7W7EW07</accession>
<gene>
    <name evidence="2" type="ORF">GGQ96_000144</name>
</gene>
<dbReference type="InterPro" id="IPR009875">
    <property type="entry name" value="PilZ_domain"/>
</dbReference>
<dbReference type="GO" id="GO:0035438">
    <property type="term" value="F:cyclic-di-GMP binding"/>
    <property type="evidence" value="ECO:0007669"/>
    <property type="project" value="InterPro"/>
</dbReference>
<sequence length="105" mass="11637">MKLSVRVRSDGQDHRRSKRIKVFKSADLLVNGVRSRSHILNVSVTGAMVHTPTSVLVGSMIRICVAGLDRHGVVVWKDGSKFGLRFNRLIALPQIHALQVENGQI</sequence>
<dbReference type="Proteomes" id="UP000574769">
    <property type="component" value="Unassembled WGS sequence"/>
</dbReference>
<feature type="domain" description="PilZ" evidence="1">
    <location>
        <begin position="14"/>
        <end position="89"/>
    </location>
</feature>